<evidence type="ECO:0000256" key="1">
    <source>
        <dbReference type="SAM" id="MobiDB-lite"/>
    </source>
</evidence>
<evidence type="ECO:0000313" key="2">
    <source>
        <dbReference type="Proteomes" id="UP000887572"/>
    </source>
</evidence>
<feature type="compositionally biased region" description="Low complexity" evidence="1">
    <location>
        <begin position="64"/>
        <end position="83"/>
    </location>
</feature>
<keyword evidence="2" id="KW-1185">Reference proteome</keyword>
<dbReference type="AlphaFoldDB" id="A0A914H7G9"/>
<organism evidence="2 3">
    <name type="scientific">Globodera rostochiensis</name>
    <name type="common">Golden nematode worm</name>
    <name type="synonym">Heterodera rostochiensis</name>
    <dbReference type="NCBI Taxonomy" id="31243"/>
    <lineage>
        <taxon>Eukaryota</taxon>
        <taxon>Metazoa</taxon>
        <taxon>Ecdysozoa</taxon>
        <taxon>Nematoda</taxon>
        <taxon>Chromadorea</taxon>
        <taxon>Rhabditida</taxon>
        <taxon>Tylenchina</taxon>
        <taxon>Tylenchomorpha</taxon>
        <taxon>Tylenchoidea</taxon>
        <taxon>Heteroderidae</taxon>
        <taxon>Heteroderinae</taxon>
        <taxon>Globodera</taxon>
    </lineage>
</organism>
<name>A0A914H7G9_GLORO</name>
<accession>A0A914H7G9</accession>
<feature type="region of interest" description="Disordered" evidence="1">
    <location>
        <begin position="118"/>
        <end position="148"/>
    </location>
</feature>
<proteinExistence type="predicted"/>
<dbReference type="Proteomes" id="UP000887572">
    <property type="component" value="Unplaced"/>
</dbReference>
<evidence type="ECO:0000313" key="3">
    <source>
        <dbReference type="WBParaSite" id="Gr19_v10_g14420.t1"/>
    </source>
</evidence>
<reference evidence="3" key="1">
    <citation type="submission" date="2022-11" db="UniProtKB">
        <authorList>
            <consortium name="WormBaseParasite"/>
        </authorList>
    </citation>
    <scope>IDENTIFICATION</scope>
</reference>
<sequence length="148" mass="16049">MSNAQSNSANSPHVQYVPASQAMAPQYIQYIPVPQPNPYHGNRRRSAPYEPQATVGPHRRPPRQFRSPQRTIAAPQPGEPIAPGGEGGPTMREMTGQLLQTARDIKGLLEQLLLLASDPEPTNDEPAAKMAKLAIDPTSKDPLGLNTK</sequence>
<dbReference type="WBParaSite" id="Gr19_v10_g14420.t1">
    <property type="protein sequence ID" value="Gr19_v10_g14420.t1"/>
    <property type="gene ID" value="Gr19_v10_g14420"/>
</dbReference>
<feature type="region of interest" description="Disordered" evidence="1">
    <location>
        <begin position="33"/>
        <end position="92"/>
    </location>
</feature>
<protein>
    <submittedName>
        <fullName evidence="3">Uncharacterized protein</fullName>
    </submittedName>
</protein>